<accession>A0A1F5JYI9</accession>
<gene>
    <name evidence="2" type="ORF">A3D83_00790</name>
</gene>
<dbReference type="AlphaFoldDB" id="A0A1F5JYI9"/>
<keyword evidence="1" id="KW-0812">Transmembrane</keyword>
<keyword evidence="1" id="KW-0472">Membrane</keyword>
<organism evidence="2 3">
    <name type="scientific">Candidatus Daviesbacteria bacterium RIFCSPHIGHO2_02_FULL_41_10</name>
    <dbReference type="NCBI Taxonomy" id="1797774"/>
    <lineage>
        <taxon>Bacteria</taxon>
        <taxon>Candidatus Daviesiibacteriota</taxon>
    </lineage>
</organism>
<dbReference type="Proteomes" id="UP000177258">
    <property type="component" value="Unassembled WGS sequence"/>
</dbReference>
<evidence type="ECO:0000313" key="2">
    <source>
        <dbReference type="EMBL" id="OGE33491.1"/>
    </source>
</evidence>
<keyword evidence="1" id="KW-1133">Transmembrane helix</keyword>
<comment type="caution">
    <text evidence="2">The sequence shown here is derived from an EMBL/GenBank/DDBJ whole genome shotgun (WGS) entry which is preliminary data.</text>
</comment>
<protein>
    <submittedName>
        <fullName evidence="2">Uncharacterized protein</fullName>
    </submittedName>
</protein>
<feature type="transmembrane region" description="Helical" evidence="1">
    <location>
        <begin position="65"/>
        <end position="83"/>
    </location>
</feature>
<dbReference type="EMBL" id="MFDB01000008">
    <property type="protein sequence ID" value="OGE33491.1"/>
    <property type="molecule type" value="Genomic_DNA"/>
</dbReference>
<name>A0A1F5JYI9_9BACT</name>
<evidence type="ECO:0000256" key="1">
    <source>
        <dbReference type="SAM" id="Phobius"/>
    </source>
</evidence>
<sequence length="89" mass="10556">MTTLKQLEEEIEKIKERNKRVEREKSWEVSWTRRIMVAIVTYLVIASFFIFIGTDEPLRDSIVPSAAFVLSTLSGPFIKKLWLKHIYKR</sequence>
<proteinExistence type="predicted"/>
<reference evidence="2 3" key="1">
    <citation type="journal article" date="2016" name="Nat. Commun.">
        <title>Thousands of microbial genomes shed light on interconnected biogeochemical processes in an aquifer system.</title>
        <authorList>
            <person name="Anantharaman K."/>
            <person name="Brown C.T."/>
            <person name="Hug L.A."/>
            <person name="Sharon I."/>
            <person name="Castelle C.J."/>
            <person name="Probst A.J."/>
            <person name="Thomas B.C."/>
            <person name="Singh A."/>
            <person name="Wilkins M.J."/>
            <person name="Karaoz U."/>
            <person name="Brodie E.L."/>
            <person name="Williams K.H."/>
            <person name="Hubbard S.S."/>
            <person name="Banfield J.F."/>
        </authorList>
    </citation>
    <scope>NUCLEOTIDE SEQUENCE [LARGE SCALE GENOMIC DNA]</scope>
</reference>
<feature type="transmembrane region" description="Helical" evidence="1">
    <location>
        <begin position="35"/>
        <end position="53"/>
    </location>
</feature>
<evidence type="ECO:0000313" key="3">
    <source>
        <dbReference type="Proteomes" id="UP000177258"/>
    </source>
</evidence>